<dbReference type="PROSITE" id="PS51892">
    <property type="entry name" value="SUBTILASE"/>
    <property type="match status" value="1"/>
</dbReference>
<feature type="domain" description="Peptidase S8/S53" evidence="2">
    <location>
        <begin position="14"/>
        <end position="97"/>
    </location>
</feature>
<protein>
    <submittedName>
        <fullName evidence="3">S8 family serine peptidase</fullName>
    </submittedName>
</protein>
<reference evidence="4" key="1">
    <citation type="journal article" date="2019" name="Int. J. Syst. Evol. Microbiol.">
        <title>The Global Catalogue of Microorganisms (GCM) 10K type strain sequencing project: providing services to taxonomists for standard genome sequencing and annotation.</title>
        <authorList>
            <consortium name="The Broad Institute Genomics Platform"/>
            <consortium name="The Broad Institute Genome Sequencing Center for Infectious Disease"/>
            <person name="Wu L."/>
            <person name="Ma J."/>
        </authorList>
    </citation>
    <scope>NUCLEOTIDE SEQUENCE [LARGE SCALE GENOMIC DNA]</scope>
    <source>
        <strain evidence="4">CCUG 49339</strain>
    </source>
</reference>
<dbReference type="InterPro" id="IPR036852">
    <property type="entry name" value="Peptidase_S8/S53_dom_sf"/>
</dbReference>
<dbReference type="Pfam" id="PF00082">
    <property type="entry name" value="Peptidase_S8"/>
    <property type="match status" value="1"/>
</dbReference>
<comment type="caution">
    <text evidence="3">The sequence shown here is derived from an EMBL/GenBank/DDBJ whole genome shotgun (WGS) entry which is preliminary data.</text>
</comment>
<keyword evidence="4" id="KW-1185">Reference proteome</keyword>
<dbReference type="SUPFAM" id="SSF52743">
    <property type="entry name" value="Subtilisin-like"/>
    <property type="match status" value="1"/>
</dbReference>
<proteinExistence type="inferred from homology"/>
<evidence type="ECO:0000313" key="4">
    <source>
        <dbReference type="Proteomes" id="UP001597214"/>
    </source>
</evidence>
<name>A0ABW4LVS4_9BACI</name>
<evidence type="ECO:0000256" key="1">
    <source>
        <dbReference type="PROSITE-ProRule" id="PRU01240"/>
    </source>
</evidence>
<dbReference type="InterPro" id="IPR000209">
    <property type="entry name" value="Peptidase_S8/S53_dom"/>
</dbReference>
<accession>A0ABW4LVS4</accession>
<organism evidence="3 4">
    <name type="scientific">Bacillus salitolerans</name>
    <dbReference type="NCBI Taxonomy" id="1437434"/>
    <lineage>
        <taxon>Bacteria</taxon>
        <taxon>Bacillati</taxon>
        <taxon>Bacillota</taxon>
        <taxon>Bacilli</taxon>
        <taxon>Bacillales</taxon>
        <taxon>Bacillaceae</taxon>
        <taxon>Bacillus</taxon>
    </lineage>
</organism>
<comment type="similarity">
    <text evidence="1">Belongs to the peptidase S8 family.</text>
</comment>
<dbReference type="Gene3D" id="3.40.50.200">
    <property type="entry name" value="Peptidase S8/S53 domain"/>
    <property type="match status" value="1"/>
</dbReference>
<comment type="caution">
    <text evidence="1">Lacks conserved residue(s) required for the propagation of feature annotation.</text>
</comment>
<gene>
    <name evidence="3" type="ORF">ACFSCX_17065</name>
</gene>
<sequence>MRLNNFSTKLNPPGVLSVGAIDSTNNILTESTTNEFVDIWAPGENIYSLDGSNINKFHGTSVAAPFITSLAVLIQNEWSDINPELIEKLIKEGATKYKGRWGTQNKNIRLVNYKDSLKLCSSTKTR</sequence>
<dbReference type="Proteomes" id="UP001597214">
    <property type="component" value="Unassembled WGS sequence"/>
</dbReference>
<dbReference type="RefSeq" id="WP_377929451.1">
    <property type="nucleotide sequence ID" value="NZ_JBHUEM010000040.1"/>
</dbReference>
<dbReference type="EMBL" id="JBHUEM010000040">
    <property type="protein sequence ID" value="MFD1738238.1"/>
    <property type="molecule type" value="Genomic_DNA"/>
</dbReference>
<evidence type="ECO:0000259" key="2">
    <source>
        <dbReference type="Pfam" id="PF00082"/>
    </source>
</evidence>
<evidence type="ECO:0000313" key="3">
    <source>
        <dbReference type="EMBL" id="MFD1738238.1"/>
    </source>
</evidence>